<dbReference type="WormBase" id="T05A8.1">
    <property type="protein sequence ID" value="CE45864"/>
    <property type="gene ID" value="WBGene00020227"/>
</dbReference>
<proteinExistence type="predicted"/>
<feature type="region of interest" description="Disordered" evidence="1">
    <location>
        <begin position="77"/>
        <end position="114"/>
    </location>
</feature>
<dbReference type="AGR" id="WB:WBGene00020227"/>
<protein>
    <submittedName>
        <fullName evidence="2">SH2 domain-containing protein</fullName>
    </submittedName>
</protein>
<evidence type="ECO:0000313" key="2">
    <source>
        <dbReference type="EMBL" id="CCD73591.1"/>
    </source>
</evidence>
<dbReference type="AlphaFoldDB" id="O44860"/>
<feature type="compositionally biased region" description="Polar residues" evidence="1">
    <location>
        <begin position="77"/>
        <end position="91"/>
    </location>
</feature>
<evidence type="ECO:0000313" key="3">
    <source>
        <dbReference type="Proteomes" id="UP000001940"/>
    </source>
</evidence>
<dbReference type="PhylomeDB" id="O44860"/>
<evidence type="ECO:0000313" key="4">
    <source>
        <dbReference type="WormBase" id="T05A8.1"/>
    </source>
</evidence>
<dbReference type="Proteomes" id="UP000001940">
    <property type="component" value="Chromosome II"/>
</dbReference>
<accession>O44860</accession>
<feature type="compositionally biased region" description="Polar residues" evidence="1">
    <location>
        <begin position="98"/>
        <end position="114"/>
    </location>
</feature>
<evidence type="ECO:0000256" key="1">
    <source>
        <dbReference type="SAM" id="MobiDB-lite"/>
    </source>
</evidence>
<keyword evidence="3" id="KW-1185">Reference proteome</keyword>
<dbReference type="InParanoid" id="O44860"/>
<gene>
    <name evidence="2" type="ORF">CELE_T05A8.1</name>
    <name evidence="2 4" type="ORF">T05A8.1</name>
</gene>
<organism evidence="2 3">
    <name type="scientific">Caenorhabditis elegans</name>
    <dbReference type="NCBI Taxonomy" id="6239"/>
    <lineage>
        <taxon>Eukaryota</taxon>
        <taxon>Metazoa</taxon>
        <taxon>Ecdysozoa</taxon>
        <taxon>Nematoda</taxon>
        <taxon>Chromadorea</taxon>
        <taxon>Rhabditida</taxon>
        <taxon>Rhabditina</taxon>
        <taxon>Rhabditomorpha</taxon>
        <taxon>Rhabditoidea</taxon>
        <taxon>Rhabditidae</taxon>
        <taxon>Peloderinae</taxon>
        <taxon>Caenorhabditis</taxon>
    </lineage>
</organism>
<dbReference type="eggNOG" id="ENOG502THRM">
    <property type="taxonomic scope" value="Eukaryota"/>
</dbReference>
<dbReference type="UCSC" id="T05A8.1">
    <property type="organism name" value="c. elegans"/>
</dbReference>
<dbReference type="PaxDb" id="6239-T05A8.1.1"/>
<name>O44860_CAEEL</name>
<reference evidence="2 3" key="1">
    <citation type="journal article" date="1998" name="Science">
        <title>Genome sequence of the nematode C. elegans: a platform for investigating biology.</title>
        <authorList>
            <consortium name="The C. elegans sequencing consortium"/>
            <person name="Sulson J.E."/>
            <person name="Waterston R."/>
        </authorList>
    </citation>
    <scope>NUCLEOTIDE SEQUENCE [LARGE SCALE GENOMIC DNA]</scope>
    <source>
        <strain evidence="2 3">Bristol N2</strain>
    </source>
</reference>
<sequence length="200" mass="22354">MFSATLSKRAPIGGSGPHRLIEDRKEYWYDPRVDRIVVAADPPCSDALEMIANFNPDAPALDLNDLLRIFKAQQSNAFNPKSRTDGGSYNTNDKRVSRASSYSSQLPKGTLQEQHPNVYLKDERNPNGRGGVHKAYSSRDLFFELVVMPDSFKFTTAVVANCAKEGLLHSLIRHGNQFCNLPNNDLVLKDILDVIPSHLR</sequence>
<dbReference type="EMBL" id="BX284602">
    <property type="protein sequence ID" value="CCD73591.1"/>
    <property type="molecule type" value="Genomic_DNA"/>
</dbReference>
<dbReference type="Bgee" id="WBGene00020227">
    <property type="expression patterns" value="Expressed in material anatomical entity and 1 other cell type or tissue"/>
</dbReference>
<dbReference type="HOGENOM" id="CLU_1367331_0_0_1"/>